<keyword evidence="1" id="KW-0677">Repeat</keyword>
<protein>
    <recommendedName>
        <fullName evidence="7">NACHT domain-containing protein</fullName>
    </recommendedName>
</protein>
<sequence>MTPCALVSDNIHHPRTTAQVNMAATSSYKPQNPLFDQALRNHLESLRTEDREAFEHCTAEDVIATVQQLNSSHAAQSRVRQFLVRFAAVVRPLESYFDLVSNVVGSIPGAQLGAIVFGALRFVIKAVNGLSDYFERIVGVLEEISQSLPYYQDYAVEIYRDSAPVQQALAGVYHDIIMVCSAVRDVFLKRGGVARSGVSVWLRGINPWNKTIEDITQGLQRRREVLGREVVHADRVGLHRQAIEREWNDRRRDFLASLPYEDCQPKQRDCLRVLPTDHNAGEWLINREELLDWAHNPSGGLLWVHGKPGVGKTVLASIVIEWVMNPTISGKQAAVAFFYCEHDNPKKHNPRSLLATLLHQVLGQLPGPWDGLELDIFSKAHSPENLRNSLKTACNYLERTRPVFLIIDALDECDPATREELLPLLISLGNDSRLLLTSRNEEDIWNALKSFPLIAITDQDVKNDIHQYVSRKVTLAGDEGSSLRHVEVGDPVLLEEVLRTLREGADGMFLWVQLQITHLQEQRTDYDIRNALRTLTRGLHPTFTRSLQSIDRLPALRLARAKRVLRWVVCAEYPMNLHELSEAVAVHDMQQSWDKSRCVNKPISLIEDCFHLVHCTDLSGKSRDAKVQLIHSSVKEFLLQNPMVLGSSLAGYHIYPLPDAQVIIAEDCLKYLQLIARSVHQSEMSQIMEDRHPFLSYAIEFWPQHLRASGPSGERNVSIFCEFVETTLSRQFWSERYNRKRDDTIHTTMPISHLAACLSLPHVVKAILEKGLGTANAQGSESRDLTALHVAAKFADESTVRVLVESGADINARNAEGETPLHLAARRWDGERIVRALLDLKADVTPTDGGGRTPLHIAAQNGYGQNSVLLFLQRGASIRAFCNSGQLPLHNAAANPYGVTSVQHLLSYGADVNALNGQLRTPLHVAAGVWYRGIDSVRVLVECGANIDATDPDGLTPLHMAAQ</sequence>
<keyword evidence="2" id="KW-0040">ANK repeat</keyword>
<dbReference type="PANTHER" id="PTHR10039">
    <property type="entry name" value="AMELOGENIN"/>
    <property type="match status" value="1"/>
</dbReference>
<dbReference type="Gene3D" id="1.25.40.20">
    <property type="entry name" value="Ankyrin repeat-containing domain"/>
    <property type="match status" value="1"/>
</dbReference>
<organism evidence="5 6">
    <name type="scientific">Lactarius akahatsu</name>
    <dbReference type="NCBI Taxonomy" id="416441"/>
    <lineage>
        <taxon>Eukaryota</taxon>
        <taxon>Fungi</taxon>
        <taxon>Dikarya</taxon>
        <taxon>Basidiomycota</taxon>
        <taxon>Agaricomycotina</taxon>
        <taxon>Agaricomycetes</taxon>
        <taxon>Russulales</taxon>
        <taxon>Russulaceae</taxon>
        <taxon>Lactarius</taxon>
    </lineage>
</organism>
<accession>A0AAD4QHB4</accession>
<gene>
    <name evidence="5" type="ORF">EDB92DRAFT_2081633</name>
</gene>
<dbReference type="InterPro" id="IPR056884">
    <property type="entry name" value="NPHP3-like_N"/>
</dbReference>
<dbReference type="EMBL" id="JAKELL010000004">
    <property type="protein sequence ID" value="KAH8999495.1"/>
    <property type="molecule type" value="Genomic_DNA"/>
</dbReference>
<dbReference type="InterPro" id="IPR054471">
    <property type="entry name" value="GPIID_WHD"/>
</dbReference>
<dbReference type="SUPFAM" id="SSF48403">
    <property type="entry name" value="Ankyrin repeat"/>
    <property type="match status" value="1"/>
</dbReference>
<dbReference type="Proteomes" id="UP001201163">
    <property type="component" value="Unassembled WGS sequence"/>
</dbReference>
<evidence type="ECO:0000313" key="6">
    <source>
        <dbReference type="Proteomes" id="UP001201163"/>
    </source>
</evidence>
<feature type="repeat" description="ANK" evidence="2">
    <location>
        <begin position="918"/>
        <end position="952"/>
    </location>
</feature>
<dbReference type="PROSITE" id="PS50088">
    <property type="entry name" value="ANK_REPEAT"/>
    <property type="match status" value="5"/>
</dbReference>
<evidence type="ECO:0000256" key="1">
    <source>
        <dbReference type="ARBA" id="ARBA00022737"/>
    </source>
</evidence>
<feature type="domain" description="Nephrocystin 3-like N-terminal" evidence="4">
    <location>
        <begin position="280"/>
        <end position="439"/>
    </location>
</feature>
<evidence type="ECO:0000256" key="2">
    <source>
        <dbReference type="PROSITE-ProRule" id="PRU00023"/>
    </source>
</evidence>
<evidence type="ECO:0000259" key="4">
    <source>
        <dbReference type="Pfam" id="PF24883"/>
    </source>
</evidence>
<dbReference type="InterPro" id="IPR036770">
    <property type="entry name" value="Ankyrin_rpt-contain_sf"/>
</dbReference>
<reference evidence="5" key="1">
    <citation type="submission" date="2022-01" db="EMBL/GenBank/DDBJ databases">
        <title>Comparative genomics reveals a dynamic genome evolution in the ectomycorrhizal milk-cap (Lactarius) mushrooms.</title>
        <authorList>
            <consortium name="DOE Joint Genome Institute"/>
            <person name="Lebreton A."/>
            <person name="Tang N."/>
            <person name="Kuo A."/>
            <person name="LaButti K."/>
            <person name="Drula E."/>
            <person name="Barry K."/>
            <person name="Clum A."/>
            <person name="Lipzen A."/>
            <person name="Mousain D."/>
            <person name="Ng V."/>
            <person name="Wang R."/>
            <person name="Wang X."/>
            <person name="Dai Y."/>
            <person name="Henrissat B."/>
            <person name="Grigoriev I.V."/>
            <person name="Guerin-Laguette A."/>
            <person name="Yu F."/>
            <person name="Martin F.M."/>
        </authorList>
    </citation>
    <scope>NUCLEOTIDE SEQUENCE</scope>
    <source>
        <strain evidence="5">QP</strain>
    </source>
</reference>
<evidence type="ECO:0008006" key="7">
    <source>
        <dbReference type="Google" id="ProtNLM"/>
    </source>
</evidence>
<evidence type="ECO:0000259" key="3">
    <source>
        <dbReference type="Pfam" id="PF22939"/>
    </source>
</evidence>
<feature type="domain" description="GPI inositol-deacylase winged helix" evidence="3">
    <location>
        <begin position="560"/>
        <end position="641"/>
    </location>
</feature>
<feature type="repeat" description="ANK" evidence="2">
    <location>
        <begin position="783"/>
        <end position="815"/>
    </location>
</feature>
<keyword evidence="6" id="KW-1185">Reference proteome</keyword>
<dbReference type="Pfam" id="PF12796">
    <property type="entry name" value="Ank_2"/>
    <property type="match status" value="2"/>
</dbReference>
<dbReference type="PROSITE" id="PS50297">
    <property type="entry name" value="ANK_REP_REGION"/>
    <property type="match status" value="5"/>
</dbReference>
<dbReference type="SUPFAM" id="SSF52540">
    <property type="entry name" value="P-loop containing nucleoside triphosphate hydrolases"/>
    <property type="match status" value="1"/>
</dbReference>
<proteinExistence type="predicted"/>
<dbReference type="Pfam" id="PF24883">
    <property type="entry name" value="NPHP3_N"/>
    <property type="match status" value="1"/>
</dbReference>
<feature type="repeat" description="ANK" evidence="2">
    <location>
        <begin position="850"/>
        <end position="883"/>
    </location>
</feature>
<feature type="repeat" description="ANK" evidence="2">
    <location>
        <begin position="884"/>
        <end position="917"/>
    </location>
</feature>
<feature type="non-terminal residue" evidence="5">
    <location>
        <position position="963"/>
    </location>
</feature>
<dbReference type="PRINTS" id="PR01415">
    <property type="entry name" value="ANKYRIN"/>
</dbReference>
<name>A0AAD4QHB4_9AGAM</name>
<dbReference type="Pfam" id="PF22939">
    <property type="entry name" value="WHD_GPIID"/>
    <property type="match status" value="1"/>
</dbReference>
<dbReference type="AlphaFoldDB" id="A0AAD4QHB4"/>
<comment type="caution">
    <text evidence="5">The sequence shown here is derived from an EMBL/GenBank/DDBJ whole genome shotgun (WGS) entry which is preliminary data.</text>
</comment>
<dbReference type="InterPro" id="IPR002110">
    <property type="entry name" value="Ankyrin_rpt"/>
</dbReference>
<dbReference type="InterPro" id="IPR027417">
    <property type="entry name" value="P-loop_NTPase"/>
</dbReference>
<dbReference type="SMART" id="SM00248">
    <property type="entry name" value="ANK"/>
    <property type="match status" value="5"/>
</dbReference>
<dbReference type="Gene3D" id="3.40.50.300">
    <property type="entry name" value="P-loop containing nucleotide triphosphate hydrolases"/>
    <property type="match status" value="1"/>
</dbReference>
<feature type="repeat" description="ANK" evidence="2">
    <location>
        <begin position="816"/>
        <end position="849"/>
    </location>
</feature>
<dbReference type="PANTHER" id="PTHR10039:SF14">
    <property type="entry name" value="NACHT DOMAIN-CONTAINING PROTEIN"/>
    <property type="match status" value="1"/>
</dbReference>
<evidence type="ECO:0000313" key="5">
    <source>
        <dbReference type="EMBL" id="KAH8999495.1"/>
    </source>
</evidence>